<evidence type="ECO:0000313" key="2">
    <source>
        <dbReference type="EMBL" id="KAL1544969.1"/>
    </source>
</evidence>
<gene>
    <name evidence="2" type="primary">FUM1</name>
    <name evidence="2" type="ORF">AAHA92_21752</name>
</gene>
<dbReference type="InterPro" id="IPR008948">
    <property type="entry name" value="L-Aspartase-like"/>
</dbReference>
<dbReference type="EMBL" id="JBEAFC010000008">
    <property type="protein sequence ID" value="KAL1544969.1"/>
    <property type="molecule type" value="Genomic_DNA"/>
</dbReference>
<dbReference type="Gene3D" id="1.10.275.10">
    <property type="entry name" value="Fumarase/aspartase (N-terminal domain)"/>
    <property type="match status" value="1"/>
</dbReference>
<protein>
    <submittedName>
        <fullName evidence="2">Fumarase fum1</fullName>
        <ecNumber evidence="2">4.2.1.2</ecNumber>
    </submittedName>
</protein>
<dbReference type="SUPFAM" id="SSF48557">
    <property type="entry name" value="L-aspartase-like"/>
    <property type="match status" value="1"/>
</dbReference>
<dbReference type="FunFam" id="1.10.275.10:FF:000001">
    <property type="entry name" value="Fumarate hydratase, mitochondrial"/>
    <property type="match status" value="1"/>
</dbReference>
<evidence type="ECO:0000259" key="1">
    <source>
        <dbReference type="Pfam" id="PF00206"/>
    </source>
</evidence>
<name>A0ABD1GLG3_SALDI</name>
<accession>A0ABD1GLG3</accession>
<dbReference type="EC" id="4.2.1.2" evidence="2"/>
<dbReference type="InterPro" id="IPR024083">
    <property type="entry name" value="Fumarase/histidase_N"/>
</dbReference>
<feature type="domain" description="Fumarate lyase N-terminal" evidence="1">
    <location>
        <begin position="36"/>
        <end position="133"/>
    </location>
</feature>
<keyword evidence="3" id="KW-1185">Reference proteome</keyword>
<dbReference type="InterPro" id="IPR005677">
    <property type="entry name" value="Fum_hydII"/>
</dbReference>
<organism evidence="2 3">
    <name type="scientific">Salvia divinorum</name>
    <name type="common">Maria pastora</name>
    <name type="synonym">Diviner's sage</name>
    <dbReference type="NCBI Taxonomy" id="28513"/>
    <lineage>
        <taxon>Eukaryota</taxon>
        <taxon>Viridiplantae</taxon>
        <taxon>Streptophyta</taxon>
        <taxon>Embryophyta</taxon>
        <taxon>Tracheophyta</taxon>
        <taxon>Spermatophyta</taxon>
        <taxon>Magnoliopsida</taxon>
        <taxon>eudicotyledons</taxon>
        <taxon>Gunneridae</taxon>
        <taxon>Pentapetalae</taxon>
        <taxon>asterids</taxon>
        <taxon>lamiids</taxon>
        <taxon>Lamiales</taxon>
        <taxon>Lamiaceae</taxon>
        <taxon>Nepetoideae</taxon>
        <taxon>Mentheae</taxon>
        <taxon>Salviinae</taxon>
        <taxon>Salvia</taxon>
        <taxon>Salvia subgen. Calosphace</taxon>
    </lineage>
</organism>
<dbReference type="PANTHER" id="PTHR11444">
    <property type="entry name" value="ASPARTATEAMMONIA/ARGININOSUCCINATE/ADENYLOSUCCINATE LYASE"/>
    <property type="match status" value="1"/>
</dbReference>
<keyword evidence="2" id="KW-0456">Lyase</keyword>
<dbReference type="AlphaFoldDB" id="A0ABD1GLG3"/>
<sequence length="144" mass="15925">MSKLVATRRASSTTSYSRASFRFYSSSFREERDTFGPIQVPSDKLWGAQTQRSLQNFEIGGERERMPEPIIRAFGVLKKCAAKVNIGYGLDPAIGNAIMQAAQEVAEGKLNDHFPLVVWQTGSGTQSNMNANEGKLNDHFPLVV</sequence>
<dbReference type="PANTHER" id="PTHR11444:SF1">
    <property type="entry name" value="FUMARATE HYDRATASE, MITOCHONDRIAL"/>
    <property type="match status" value="1"/>
</dbReference>
<dbReference type="GO" id="GO:0004333">
    <property type="term" value="F:fumarate hydratase activity"/>
    <property type="evidence" value="ECO:0007669"/>
    <property type="project" value="UniProtKB-EC"/>
</dbReference>
<dbReference type="InterPro" id="IPR022761">
    <property type="entry name" value="Fumarate_lyase_N"/>
</dbReference>
<dbReference type="Proteomes" id="UP001567538">
    <property type="component" value="Unassembled WGS sequence"/>
</dbReference>
<dbReference type="Pfam" id="PF00206">
    <property type="entry name" value="Lyase_1"/>
    <property type="match status" value="1"/>
</dbReference>
<comment type="caution">
    <text evidence="2">The sequence shown here is derived from an EMBL/GenBank/DDBJ whole genome shotgun (WGS) entry which is preliminary data.</text>
</comment>
<reference evidence="2 3" key="1">
    <citation type="submission" date="2024-06" db="EMBL/GenBank/DDBJ databases">
        <title>A chromosome level genome sequence of Diviner's sage (Salvia divinorum).</title>
        <authorList>
            <person name="Ford S.A."/>
            <person name="Ro D.-K."/>
            <person name="Ness R.W."/>
            <person name="Phillips M.A."/>
        </authorList>
    </citation>
    <scope>NUCLEOTIDE SEQUENCE [LARGE SCALE GENOMIC DNA]</scope>
    <source>
        <strain evidence="2">SAF-2024a</strain>
        <tissue evidence="2">Leaf</tissue>
    </source>
</reference>
<evidence type="ECO:0000313" key="3">
    <source>
        <dbReference type="Proteomes" id="UP001567538"/>
    </source>
</evidence>
<proteinExistence type="predicted"/>